<name>A0A0A3ZQ08_9GAMM</name>
<proteinExistence type="predicted"/>
<evidence type="ECO:0000256" key="1">
    <source>
        <dbReference type="ARBA" id="ARBA00022741"/>
    </source>
</evidence>
<dbReference type="SMART" id="SM00796">
    <property type="entry name" value="AHS1"/>
    <property type="match status" value="1"/>
</dbReference>
<dbReference type="PANTHER" id="PTHR34698">
    <property type="entry name" value="5-OXOPROLINASE SUBUNIT B"/>
    <property type="match status" value="1"/>
</dbReference>
<organism evidence="5 6">
    <name type="scientific">Erwinia typographi</name>
    <dbReference type="NCBI Taxonomy" id="371042"/>
    <lineage>
        <taxon>Bacteria</taxon>
        <taxon>Pseudomonadati</taxon>
        <taxon>Pseudomonadota</taxon>
        <taxon>Gammaproteobacteria</taxon>
        <taxon>Enterobacterales</taxon>
        <taxon>Erwiniaceae</taxon>
        <taxon>Erwinia</taxon>
    </lineage>
</organism>
<dbReference type="STRING" id="371042.NG99_22810"/>
<dbReference type="GO" id="GO:0016787">
    <property type="term" value="F:hydrolase activity"/>
    <property type="evidence" value="ECO:0007669"/>
    <property type="project" value="UniProtKB-KW"/>
</dbReference>
<dbReference type="SUPFAM" id="SSF50891">
    <property type="entry name" value="Cyclophilin-like"/>
    <property type="match status" value="1"/>
</dbReference>
<dbReference type="PANTHER" id="PTHR34698:SF2">
    <property type="entry name" value="5-OXOPROLINASE SUBUNIT B"/>
    <property type="match status" value="1"/>
</dbReference>
<accession>A0A0A3ZQ08</accession>
<feature type="domain" description="Carboxyltransferase" evidence="4">
    <location>
        <begin position="10"/>
        <end position="210"/>
    </location>
</feature>
<dbReference type="InterPro" id="IPR003833">
    <property type="entry name" value="CT_C_D"/>
</dbReference>
<sequence length="246" mass="27491">MKGIPQSLTWKIVPVADQAVLIDFGEYIDPQINKHVTDLAILINQQPLAGINKAVPTYRSLLVNYDSLRIRQQAVVVYLQELLTQPRRKSPPFRAWRIPVCYGGSYGIDLDTLAGLHQLAPQEVIERHIKSLYRVYMIGFMPGFTYLGGLDETLHTPRRESPRLKVPAGSISIGGMQTAVGSVEAPSGWHLIGKTPFRSFTPEREPAVLLQSGDAVSFYPVNSEEYQSLAAQGDYVPKWSWQDAEI</sequence>
<keyword evidence="6" id="KW-1185">Reference proteome</keyword>
<protein>
    <submittedName>
        <fullName evidence="5">Allophanate hydrolase</fullName>
    </submittedName>
</protein>
<dbReference type="NCBIfam" id="TIGR00370">
    <property type="entry name" value="5-oxoprolinase subunit PxpB"/>
    <property type="match status" value="1"/>
</dbReference>
<gene>
    <name evidence="5" type="ORF">NG99_22810</name>
</gene>
<evidence type="ECO:0000313" key="6">
    <source>
        <dbReference type="Proteomes" id="UP000030351"/>
    </source>
</evidence>
<reference evidence="5 6" key="1">
    <citation type="submission" date="2014-10" db="EMBL/GenBank/DDBJ databases">
        <title>Genome sequence of Erwinia typographi M043b.</title>
        <authorList>
            <person name="Chan K.-G."/>
            <person name="Tan W.-S."/>
        </authorList>
    </citation>
    <scope>NUCLEOTIDE SEQUENCE [LARGE SCALE GENOMIC DNA]</scope>
    <source>
        <strain evidence="5 6">M043b</strain>
    </source>
</reference>
<dbReference type="InterPro" id="IPR010016">
    <property type="entry name" value="PxpB"/>
</dbReference>
<dbReference type="Proteomes" id="UP000030351">
    <property type="component" value="Unassembled WGS sequence"/>
</dbReference>
<keyword evidence="1" id="KW-0547">Nucleotide-binding</keyword>
<dbReference type="Pfam" id="PF02682">
    <property type="entry name" value="CT_C_D"/>
    <property type="match status" value="1"/>
</dbReference>
<keyword evidence="3" id="KW-0067">ATP-binding</keyword>
<dbReference type="EMBL" id="JRUQ01000069">
    <property type="protein sequence ID" value="KGT87813.1"/>
    <property type="molecule type" value="Genomic_DNA"/>
</dbReference>
<dbReference type="RefSeq" id="WP_034898155.1">
    <property type="nucleotide sequence ID" value="NZ_JRUQ01000069.1"/>
</dbReference>
<comment type="caution">
    <text evidence="5">The sequence shown here is derived from an EMBL/GenBank/DDBJ whole genome shotgun (WGS) entry which is preliminary data.</text>
</comment>
<evidence type="ECO:0000256" key="3">
    <source>
        <dbReference type="ARBA" id="ARBA00022840"/>
    </source>
</evidence>
<dbReference type="Gene3D" id="3.30.1360.40">
    <property type="match status" value="1"/>
</dbReference>
<evidence type="ECO:0000259" key="4">
    <source>
        <dbReference type="SMART" id="SM00796"/>
    </source>
</evidence>
<dbReference type="AlphaFoldDB" id="A0A0A3ZQ08"/>
<dbReference type="Gene3D" id="2.40.100.10">
    <property type="entry name" value="Cyclophilin-like"/>
    <property type="match status" value="1"/>
</dbReference>
<dbReference type="InterPro" id="IPR029000">
    <property type="entry name" value="Cyclophilin-like_dom_sf"/>
</dbReference>
<evidence type="ECO:0000256" key="2">
    <source>
        <dbReference type="ARBA" id="ARBA00022801"/>
    </source>
</evidence>
<dbReference type="eggNOG" id="COG2049">
    <property type="taxonomic scope" value="Bacteria"/>
</dbReference>
<evidence type="ECO:0000313" key="5">
    <source>
        <dbReference type="EMBL" id="KGT87813.1"/>
    </source>
</evidence>
<dbReference type="GO" id="GO:0005524">
    <property type="term" value="F:ATP binding"/>
    <property type="evidence" value="ECO:0007669"/>
    <property type="project" value="UniProtKB-KW"/>
</dbReference>
<dbReference type="SUPFAM" id="SSF160467">
    <property type="entry name" value="PH0987 N-terminal domain-like"/>
    <property type="match status" value="1"/>
</dbReference>
<keyword evidence="2 5" id="KW-0378">Hydrolase</keyword>